<keyword evidence="4" id="KW-1185">Reference proteome</keyword>
<keyword evidence="1" id="KW-0863">Zinc-finger</keyword>
<evidence type="ECO:0000259" key="2">
    <source>
        <dbReference type="PROSITE" id="PS50966"/>
    </source>
</evidence>
<feature type="domain" description="SWIM-type" evidence="2">
    <location>
        <begin position="414"/>
        <end position="450"/>
    </location>
</feature>
<evidence type="ECO:0000313" key="4">
    <source>
        <dbReference type="Proteomes" id="UP000198822"/>
    </source>
</evidence>
<evidence type="ECO:0000313" key="3">
    <source>
        <dbReference type="EMBL" id="SDH19548.1"/>
    </source>
</evidence>
<dbReference type="EMBL" id="LT629695">
    <property type="protein sequence ID" value="SDH19548.1"/>
    <property type="molecule type" value="Genomic_DNA"/>
</dbReference>
<proteinExistence type="predicted"/>
<name>A0A1G8AF30_9MICO</name>
<dbReference type="Pfam" id="PF04434">
    <property type="entry name" value="SWIM"/>
    <property type="match status" value="1"/>
</dbReference>
<dbReference type="GO" id="GO:0008270">
    <property type="term" value="F:zinc ion binding"/>
    <property type="evidence" value="ECO:0007669"/>
    <property type="project" value="UniProtKB-KW"/>
</dbReference>
<dbReference type="PROSITE" id="PS50966">
    <property type="entry name" value="ZF_SWIM"/>
    <property type="match status" value="1"/>
</dbReference>
<dbReference type="STRING" id="399736.SAMN04489720_0357"/>
<sequence>MTVEQAYAYAAPSVLDRVDDGARLALATSGGATIDGASAHPQCLRAVAGHPDVVAAGLLVVARVARTRYHVPPGTLARILREADPVVTVAADVVRFESFSACGSVAARLDVDVDALDVEHLVPGATNVDVNPPLRTALAGVRADEPLRIEVGDDGVRVRTRDDDVVEERVPLPDRWLRGFGEAQAASSAMRPTLRLDAPAARRFVRGLPKGERAVTWATATPRGVRLATVPTAGATCLAGPERLRTLEPLLGAALALEAHGAPVDATSGPQASAWVLSLPGARLTLTLSAEQHRGFSGEGSLLHAVAGATADDDADLVAALLAYDATIDVARLAADAALPRDRVDAALAVLASSGVVGFDVHRSAYFHRPLPLVPDVLAAMHPRLVAARALVADGGVAVGDDGVVRVTSGGQPYQVRLGTPDRCTCPWFARHRNARGPCKHVLAVRMVVEARP</sequence>
<keyword evidence="1" id="KW-0862">Zinc</keyword>
<protein>
    <submittedName>
        <fullName evidence="3">SWIM zinc finger</fullName>
    </submittedName>
</protein>
<reference evidence="4" key="1">
    <citation type="submission" date="2016-10" db="EMBL/GenBank/DDBJ databases">
        <authorList>
            <person name="Varghese N."/>
            <person name="Submissions S."/>
        </authorList>
    </citation>
    <scope>NUCLEOTIDE SEQUENCE [LARGE SCALE GENOMIC DNA]</scope>
    <source>
        <strain evidence="4">DSM 22002</strain>
    </source>
</reference>
<gene>
    <name evidence="3" type="ORF">SAMN04489720_0357</name>
</gene>
<dbReference type="RefSeq" id="WP_172802235.1">
    <property type="nucleotide sequence ID" value="NZ_LT629695.1"/>
</dbReference>
<accession>A0A1G8AF30</accession>
<organism evidence="3 4">
    <name type="scientific">Agrococcus jejuensis</name>
    <dbReference type="NCBI Taxonomy" id="399736"/>
    <lineage>
        <taxon>Bacteria</taxon>
        <taxon>Bacillati</taxon>
        <taxon>Actinomycetota</taxon>
        <taxon>Actinomycetes</taxon>
        <taxon>Micrococcales</taxon>
        <taxon>Microbacteriaceae</taxon>
        <taxon>Agrococcus</taxon>
    </lineage>
</organism>
<evidence type="ECO:0000256" key="1">
    <source>
        <dbReference type="PROSITE-ProRule" id="PRU00325"/>
    </source>
</evidence>
<dbReference type="AlphaFoldDB" id="A0A1G8AF30"/>
<dbReference type="InterPro" id="IPR007527">
    <property type="entry name" value="Znf_SWIM"/>
</dbReference>
<keyword evidence="1" id="KW-0479">Metal-binding</keyword>
<dbReference type="Proteomes" id="UP000198822">
    <property type="component" value="Chromosome I"/>
</dbReference>